<reference evidence="1 2" key="1">
    <citation type="submission" date="2019-03" db="EMBL/GenBank/DDBJ databases">
        <title>Genome sequence of Thiobacillaceae bacterium LSR1, a sulfur-oxidizing bacterium isolated from freshwater sediment.</title>
        <authorList>
            <person name="Li S."/>
        </authorList>
    </citation>
    <scope>NUCLEOTIDE SEQUENCE [LARGE SCALE GENOMIC DNA]</scope>
    <source>
        <strain evidence="1 2">LSR1</strain>
    </source>
</reference>
<protein>
    <submittedName>
        <fullName evidence="1">Uncharacterized protein</fullName>
    </submittedName>
</protein>
<dbReference type="RefSeq" id="WP_131446932.1">
    <property type="nucleotide sequence ID" value="NZ_SJZB01000034.1"/>
</dbReference>
<evidence type="ECO:0000313" key="2">
    <source>
        <dbReference type="Proteomes" id="UP000295443"/>
    </source>
</evidence>
<proteinExistence type="predicted"/>
<keyword evidence="2" id="KW-1185">Reference proteome</keyword>
<gene>
    <name evidence="1" type="ORF">EZJ19_09395</name>
</gene>
<dbReference type="OrthoDB" id="8911932at2"/>
<accession>A0A4V2NVS8</accession>
<name>A0A4V2NVS8_9PROT</name>
<dbReference type="Proteomes" id="UP000295443">
    <property type="component" value="Unassembled WGS sequence"/>
</dbReference>
<sequence>MSKPIPETPVKFDATRIVERPDGFYWTDSTTGEAYGPFATLAEAALDMEYQEDSDFEPAESLEEAEDELGITSWVDPDTGELAEDTFTHLEDH</sequence>
<evidence type="ECO:0000313" key="1">
    <source>
        <dbReference type="EMBL" id="TCJ14652.1"/>
    </source>
</evidence>
<organism evidence="1 2">
    <name type="scientific">Parasulfuritortus cantonensis</name>
    <dbReference type="NCBI Taxonomy" id="2528202"/>
    <lineage>
        <taxon>Bacteria</taxon>
        <taxon>Pseudomonadati</taxon>
        <taxon>Pseudomonadota</taxon>
        <taxon>Betaproteobacteria</taxon>
        <taxon>Nitrosomonadales</taxon>
        <taxon>Thiobacillaceae</taxon>
        <taxon>Parasulfuritortus</taxon>
    </lineage>
</organism>
<dbReference type="AlphaFoldDB" id="A0A4V2NVS8"/>
<comment type="caution">
    <text evidence="1">The sequence shown here is derived from an EMBL/GenBank/DDBJ whole genome shotgun (WGS) entry which is preliminary data.</text>
</comment>
<dbReference type="EMBL" id="SJZB01000034">
    <property type="protein sequence ID" value="TCJ14652.1"/>
    <property type="molecule type" value="Genomic_DNA"/>
</dbReference>